<protein>
    <submittedName>
        <fullName evidence="2">Uncharacterized protein</fullName>
    </submittedName>
</protein>
<organism evidence="2 3">
    <name type="scientific">Allacma fusca</name>
    <dbReference type="NCBI Taxonomy" id="39272"/>
    <lineage>
        <taxon>Eukaryota</taxon>
        <taxon>Metazoa</taxon>
        <taxon>Ecdysozoa</taxon>
        <taxon>Arthropoda</taxon>
        <taxon>Hexapoda</taxon>
        <taxon>Collembola</taxon>
        <taxon>Symphypleona</taxon>
        <taxon>Sminthuridae</taxon>
        <taxon>Allacma</taxon>
    </lineage>
</organism>
<proteinExistence type="predicted"/>
<keyword evidence="3" id="KW-1185">Reference proteome</keyword>
<dbReference type="Proteomes" id="UP000708208">
    <property type="component" value="Unassembled WGS sequence"/>
</dbReference>
<sequence length="83" mass="9128">MESIEPLKIYETPNSANGPTKEVTTETSSSFNAKELNAASSLDTLRNIPTQEDNVLDVVHNNKLPACVPQLFIQAVKIFKAVR</sequence>
<dbReference type="AlphaFoldDB" id="A0A8J2L864"/>
<feature type="region of interest" description="Disordered" evidence="1">
    <location>
        <begin position="1"/>
        <end position="32"/>
    </location>
</feature>
<comment type="caution">
    <text evidence="2">The sequence shown here is derived from an EMBL/GenBank/DDBJ whole genome shotgun (WGS) entry which is preliminary data.</text>
</comment>
<evidence type="ECO:0000313" key="3">
    <source>
        <dbReference type="Proteomes" id="UP000708208"/>
    </source>
</evidence>
<evidence type="ECO:0000256" key="1">
    <source>
        <dbReference type="SAM" id="MobiDB-lite"/>
    </source>
</evidence>
<gene>
    <name evidence="2" type="ORF">AFUS01_LOCUS37744</name>
</gene>
<evidence type="ECO:0000313" key="2">
    <source>
        <dbReference type="EMBL" id="CAG7827781.1"/>
    </source>
</evidence>
<name>A0A8J2L864_9HEXA</name>
<dbReference type="EMBL" id="CAJVCH010544829">
    <property type="protein sequence ID" value="CAG7827781.1"/>
    <property type="molecule type" value="Genomic_DNA"/>
</dbReference>
<accession>A0A8J2L864</accession>
<reference evidence="2" key="1">
    <citation type="submission" date="2021-06" db="EMBL/GenBank/DDBJ databases">
        <authorList>
            <person name="Hodson N. C."/>
            <person name="Mongue J. A."/>
            <person name="Jaron S. K."/>
        </authorList>
    </citation>
    <scope>NUCLEOTIDE SEQUENCE</scope>
</reference>